<dbReference type="AlphaFoldDB" id="A0A4P9WC72"/>
<protein>
    <submittedName>
        <fullName evidence="2">Uncharacterized protein</fullName>
    </submittedName>
</protein>
<evidence type="ECO:0000256" key="1">
    <source>
        <dbReference type="SAM" id="MobiDB-lite"/>
    </source>
</evidence>
<name>A0A4P9WC72_9FUNG</name>
<dbReference type="OrthoDB" id="2129662at2759"/>
<feature type="compositionally biased region" description="Pro residues" evidence="1">
    <location>
        <begin position="452"/>
        <end position="466"/>
    </location>
</feature>
<dbReference type="Proteomes" id="UP000269721">
    <property type="component" value="Unassembled WGS sequence"/>
</dbReference>
<organism evidence="2 3">
    <name type="scientific">Blyttiomyces helicus</name>
    <dbReference type="NCBI Taxonomy" id="388810"/>
    <lineage>
        <taxon>Eukaryota</taxon>
        <taxon>Fungi</taxon>
        <taxon>Fungi incertae sedis</taxon>
        <taxon>Chytridiomycota</taxon>
        <taxon>Chytridiomycota incertae sedis</taxon>
        <taxon>Chytridiomycetes</taxon>
        <taxon>Chytridiomycetes incertae sedis</taxon>
        <taxon>Blyttiomyces</taxon>
    </lineage>
</organism>
<gene>
    <name evidence="2" type="ORF">BDK51DRAFT_43322</name>
</gene>
<keyword evidence="3" id="KW-1185">Reference proteome</keyword>
<accession>A0A4P9WC72</accession>
<evidence type="ECO:0000313" key="3">
    <source>
        <dbReference type="Proteomes" id="UP000269721"/>
    </source>
</evidence>
<proteinExistence type="predicted"/>
<sequence length="885" mass="96182">MNTEVPPHPGPSAPAATHLLDWLWSVAFDNEPDAVPKPRGLEAGSEGYRHEGVTVAGGKRPGLPGAVSVMILGAESSRSELSSGMLGCLGDAPAVYPGGEVLNDVAWSLRLLLQITVARLHGGSDRVSVCMPRLRTPVTPHQRTQDLFVAARPQNSGEFRNQSTASSRAAPARLWPTKYVRPDPNPRELRLVLTESWVWAIFCDLEDNLDVAVGDLGMVLEWDGHILRIEQNAPHLAPLQISLQDHTISPPASPTTVASALQSPPPLLSGMVAFDPLDLQELKTPSLQTEMLMFSALPPELHDIQPAPSPLTDILAFESSSDVYSEPLDQMTSPPIYPDRVLFDSSPSHPPPELLPSDLFALLPDLVCPSLLHPPSELLGFPSQLQLQLAPQLVSDPQTAPFVYNSPQLQFLPVFAAPPALDLQLVTPRTRLPSPTNSSLPSHLDQPSDLSFPPPSSSPPPSPSSGPRPRHLRVPRNLKRLKTVEEATLCNSCHAPIATLLLHGPASAFSTPHVMSLTCCTCDAAAALECSSLLDVAPATKNGTSKKMKRPMGVEGPLFCSACKEHVGVGVMRMLDGERDGEPGFDVEPVCARCWVKYKFCTACGGGGLFRTGRWRPNELFSPNRKLCNLNHDRIGALTFTHEVFSCPEGFPPSLVPTAAAFWGEQFYKRFALPTLEARIRKSVAEVDDCLSAPLPTGLKRYACVARGSPVAKPRRAAAKVAGVALPPLGSTPTRQLVQFRDVEWQIEERIVCIYGSMSKIQTVAIAAACVRKLLDTILAEARALSLLIPQHVTSMVRPPQAEIDREDLDLPHPMNKLGFGRATRYVARRSAERVEAGLPPLDPALFAPERFEISNEDERWVMLMAVGMEELLYTVDDAILRGLQ</sequence>
<feature type="region of interest" description="Disordered" evidence="1">
    <location>
        <begin position="432"/>
        <end position="475"/>
    </location>
</feature>
<reference evidence="3" key="1">
    <citation type="journal article" date="2018" name="Nat. Microbiol.">
        <title>Leveraging single-cell genomics to expand the fungal tree of life.</title>
        <authorList>
            <person name="Ahrendt S.R."/>
            <person name="Quandt C.A."/>
            <person name="Ciobanu D."/>
            <person name="Clum A."/>
            <person name="Salamov A."/>
            <person name="Andreopoulos B."/>
            <person name="Cheng J.F."/>
            <person name="Woyke T."/>
            <person name="Pelin A."/>
            <person name="Henrissat B."/>
            <person name="Reynolds N.K."/>
            <person name="Benny G.L."/>
            <person name="Smith M.E."/>
            <person name="James T.Y."/>
            <person name="Grigoriev I.V."/>
        </authorList>
    </citation>
    <scope>NUCLEOTIDE SEQUENCE [LARGE SCALE GENOMIC DNA]</scope>
</reference>
<evidence type="ECO:0000313" key="2">
    <source>
        <dbReference type="EMBL" id="RKO87946.1"/>
    </source>
</evidence>
<dbReference type="EMBL" id="KZ997048">
    <property type="protein sequence ID" value="RKO87946.1"/>
    <property type="molecule type" value="Genomic_DNA"/>
</dbReference>